<keyword evidence="5 8" id="KW-0460">Magnesium</keyword>
<organism evidence="10 11">
    <name type="scientific">Gordonia jinhuaensis</name>
    <dbReference type="NCBI Taxonomy" id="1517702"/>
    <lineage>
        <taxon>Bacteria</taxon>
        <taxon>Bacillati</taxon>
        <taxon>Actinomycetota</taxon>
        <taxon>Actinomycetes</taxon>
        <taxon>Mycobacteriales</taxon>
        <taxon>Gordoniaceae</taxon>
        <taxon>Gordonia</taxon>
    </lineage>
</organism>
<dbReference type="GO" id="GO:0008897">
    <property type="term" value="F:holo-[acyl-carrier-protein] synthase activity"/>
    <property type="evidence" value="ECO:0007669"/>
    <property type="project" value="UniProtKB-UniRule"/>
</dbReference>
<keyword evidence="2 8" id="KW-0808">Transferase</keyword>
<evidence type="ECO:0000256" key="6">
    <source>
        <dbReference type="ARBA" id="ARBA00023098"/>
    </source>
</evidence>
<dbReference type="InterPro" id="IPR004568">
    <property type="entry name" value="Ppantetheine-prot_Trfase_dom"/>
</dbReference>
<evidence type="ECO:0000313" key="10">
    <source>
        <dbReference type="EMBL" id="GGB49053.1"/>
    </source>
</evidence>
<dbReference type="InterPro" id="IPR008278">
    <property type="entry name" value="4-PPantetheinyl_Trfase_dom"/>
</dbReference>
<keyword evidence="1 8" id="KW-0444">Lipid biosynthesis</keyword>
<dbReference type="Proteomes" id="UP000621454">
    <property type="component" value="Unassembled WGS sequence"/>
</dbReference>
<dbReference type="GO" id="GO:0005737">
    <property type="term" value="C:cytoplasm"/>
    <property type="evidence" value="ECO:0007669"/>
    <property type="project" value="UniProtKB-SubCell"/>
</dbReference>
<keyword evidence="3 8" id="KW-0479">Metal-binding</keyword>
<keyword evidence="11" id="KW-1185">Reference proteome</keyword>
<comment type="catalytic activity">
    <reaction evidence="8">
        <text>apo-[ACP] + CoA = holo-[ACP] + adenosine 3',5'-bisphosphate + H(+)</text>
        <dbReference type="Rhea" id="RHEA:12068"/>
        <dbReference type="Rhea" id="RHEA-COMP:9685"/>
        <dbReference type="Rhea" id="RHEA-COMP:9690"/>
        <dbReference type="ChEBI" id="CHEBI:15378"/>
        <dbReference type="ChEBI" id="CHEBI:29999"/>
        <dbReference type="ChEBI" id="CHEBI:57287"/>
        <dbReference type="ChEBI" id="CHEBI:58343"/>
        <dbReference type="ChEBI" id="CHEBI:64479"/>
        <dbReference type="EC" id="2.7.8.7"/>
    </reaction>
</comment>
<keyword evidence="6 8" id="KW-0443">Lipid metabolism</keyword>
<evidence type="ECO:0000256" key="8">
    <source>
        <dbReference type="HAMAP-Rule" id="MF_00101"/>
    </source>
</evidence>
<reference evidence="10" key="2">
    <citation type="submission" date="2020-09" db="EMBL/GenBank/DDBJ databases">
        <authorList>
            <person name="Sun Q."/>
            <person name="Zhou Y."/>
        </authorList>
    </citation>
    <scope>NUCLEOTIDE SEQUENCE</scope>
    <source>
        <strain evidence="10">CGMCC 1.12827</strain>
    </source>
</reference>
<feature type="domain" description="4'-phosphopantetheinyl transferase" evidence="9">
    <location>
        <begin position="5"/>
        <end position="103"/>
    </location>
</feature>
<feature type="binding site" evidence="8">
    <location>
        <position position="57"/>
    </location>
    <ligand>
        <name>Mg(2+)</name>
        <dbReference type="ChEBI" id="CHEBI:18420"/>
    </ligand>
</feature>
<comment type="similarity">
    <text evidence="8">Belongs to the P-Pant transferase superfamily. AcpS family.</text>
</comment>
<accession>A0A916X110</accession>
<evidence type="ECO:0000256" key="5">
    <source>
        <dbReference type="ARBA" id="ARBA00022842"/>
    </source>
</evidence>
<dbReference type="GO" id="GO:0006633">
    <property type="term" value="P:fatty acid biosynthetic process"/>
    <property type="evidence" value="ECO:0007669"/>
    <property type="project" value="UniProtKB-UniRule"/>
</dbReference>
<name>A0A916X110_9ACTN</name>
<evidence type="ECO:0000313" key="11">
    <source>
        <dbReference type="Proteomes" id="UP000621454"/>
    </source>
</evidence>
<dbReference type="EC" id="2.7.8.7" evidence="8"/>
<comment type="function">
    <text evidence="8">Transfers the 4'-phosphopantetheine moiety from coenzyme A to a Ser of acyl-carrier-protein.</text>
</comment>
<evidence type="ECO:0000256" key="4">
    <source>
        <dbReference type="ARBA" id="ARBA00022832"/>
    </source>
</evidence>
<evidence type="ECO:0000259" key="9">
    <source>
        <dbReference type="Pfam" id="PF01648"/>
    </source>
</evidence>
<dbReference type="NCBIfam" id="TIGR00556">
    <property type="entry name" value="pantethn_trn"/>
    <property type="match status" value="1"/>
</dbReference>
<sequence>MPRISVGCDLVDVAEVAESLSTFGERYLARVFTPAEASVLDSSNGVMRLAARFAAKEAAIKALGLSGQATPLREIEVVMRAEVPVLVLHGSMADLATERRWTANSLSLSHTDSSAMAVVVATHS</sequence>
<comment type="cofactor">
    <cofactor evidence="8">
        <name>Mg(2+)</name>
        <dbReference type="ChEBI" id="CHEBI:18420"/>
    </cofactor>
</comment>
<feature type="binding site" evidence="8">
    <location>
        <position position="9"/>
    </location>
    <ligand>
        <name>Mg(2+)</name>
        <dbReference type="ChEBI" id="CHEBI:18420"/>
    </ligand>
</feature>
<gene>
    <name evidence="8 10" type="primary">acpS</name>
    <name evidence="10" type="ORF">GCM10011489_40030</name>
</gene>
<comment type="caution">
    <text evidence="10">The sequence shown here is derived from an EMBL/GenBank/DDBJ whole genome shotgun (WGS) entry which is preliminary data.</text>
</comment>
<proteinExistence type="inferred from homology"/>
<keyword evidence="8" id="KW-0963">Cytoplasm</keyword>
<dbReference type="EMBL" id="BMGC01000099">
    <property type="protein sequence ID" value="GGB49053.1"/>
    <property type="molecule type" value="Genomic_DNA"/>
</dbReference>
<keyword evidence="7 8" id="KW-0275">Fatty acid biosynthesis</keyword>
<evidence type="ECO:0000256" key="1">
    <source>
        <dbReference type="ARBA" id="ARBA00022516"/>
    </source>
</evidence>
<dbReference type="GO" id="GO:0000287">
    <property type="term" value="F:magnesium ion binding"/>
    <property type="evidence" value="ECO:0007669"/>
    <property type="project" value="UniProtKB-UniRule"/>
</dbReference>
<keyword evidence="4 8" id="KW-0276">Fatty acid metabolism</keyword>
<dbReference type="InterPro" id="IPR002582">
    <property type="entry name" value="ACPS"/>
</dbReference>
<dbReference type="HAMAP" id="MF_00101">
    <property type="entry name" value="AcpS"/>
    <property type="match status" value="1"/>
</dbReference>
<evidence type="ECO:0000256" key="3">
    <source>
        <dbReference type="ARBA" id="ARBA00022723"/>
    </source>
</evidence>
<evidence type="ECO:0000256" key="7">
    <source>
        <dbReference type="ARBA" id="ARBA00023160"/>
    </source>
</evidence>
<dbReference type="Pfam" id="PF01648">
    <property type="entry name" value="ACPS"/>
    <property type="match status" value="1"/>
</dbReference>
<dbReference type="Gene3D" id="3.90.470.20">
    <property type="entry name" value="4'-phosphopantetheinyl transferase domain"/>
    <property type="match status" value="1"/>
</dbReference>
<comment type="subcellular location">
    <subcellularLocation>
        <location evidence="8">Cytoplasm</location>
    </subcellularLocation>
</comment>
<evidence type="ECO:0000256" key="2">
    <source>
        <dbReference type="ARBA" id="ARBA00022679"/>
    </source>
</evidence>
<protein>
    <recommendedName>
        <fullName evidence="8">Holo-[acyl-carrier-protein] synthase</fullName>
        <shortName evidence="8">Holo-ACP synthase</shortName>
        <ecNumber evidence="8">2.7.8.7</ecNumber>
    </recommendedName>
    <alternativeName>
        <fullName evidence="8">4'-phosphopantetheinyl transferase AcpS</fullName>
    </alternativeName>
</protein>
<reference evidence="10" key="1">
    <citation type="journal article" date="2014" name="Int. J. Syst. Evol. Microbiol.">
        <title>Complete genome sequence of Corynebacterium casei LMG S-19264T (=DSM 44701T), isolated from a smear-ripened cheese.</title>
        <authorList>
            <consortium name="US DOE Joint Genome Institute (JGI-PGF)"/>
            <person name="Walter F."/>
            <person name="Albersmeier A."/>
            <person name="Kalinowski J."/>
            <person name="Ruckert C."/>
        </authorList>
    </citation>
    <scope>NUCLEOTIDE SEQUENCE</scope>
    <source>
        <strain evidence="10">CGMCC 1.12827</strain>
    </source>
</reference>
<dbReference type="SUPFAM" id="SSF56214">
    <property type="entry name" value="4'-phosphopantetheinyl transferase"/>
    <property type="match status" value="1"/>
</dbReference>
<dbReference type="InterPro" id="IPR037143">
    <property type="entry name" value="4-PPantetheinyl_Trfase_dom_sf"/>
</dbReference>
<dbReference type="AlphaFoldDB" id="A0A916X110"/>